<feature type="chain" id="PRO_5006693167" evidence="1">
    <location>
        <begin position="20"/>
        <end position="261"/>
    </location>
</feature>
<evidence type="ECO:0000313" key="2">
    <source>
        <dbReference type="EMBL" id="CNF78824.1"/>
    </source>
</evidence>
<sequence length="261" mass="28039">MKKYLLIAAGLLLSTSALASPINTVKDGVMDICPVVTVEQQINHFLASPQWRQSKSHTPTSQVDVSGKAILDQQPVSLTLQFAVNGDSFMATRLLINGQPTSEEDLTDVLTLLCDNVTRPVTGVQPAPITPQATRPNPKLPKGYESMGGVAVKMAGELNNTTLAGLLATPDDEMAWDGCDAPVTQRMTIKNVTPVSRTVTHFTAASPNADVKEFDISDLEGELPQYLKSYLPRLITPGETRKVAWRACGSAGLPTLVSIEK</sequence>
<dbReference type="OrthoDB" id="5584862at2"/>
<feature type="signal peptide" evidence="1">
    <location>
        <begin position="1"/>
        <end position="19"/>
    </location>
</feature>
<keyword evidence="1" id="KW-0732">Signal</keyword>
<dbReference type="AlphaFoldDB" id="A0A0T9M8L2"/>
<dbReference type="Proteomes" id="UP000038750">
    <property type="component" value="Unassembled WGS sequence"/>
</dbReference>
<accession>A0A0T9M8L2</accession>
<evidence type="ECO:0000313" key="3">
    <source>
        <dbReference type="Proteomes" id="UP000038750"/>
    </source>
</evidence>
<reference evidence="2 3" key="1">
    <citation type="submission" date="2015-03" db="EMBL/GenBank/DDBJ databases">
        <authorList>
            <person name="Murphy D."/>
        </authorList>
    </citation>
    <scope>NUCLEOTIDE SEQUENCE [LARGE SCALE GENOMIC DNA]</scope>
    <source>
        <strain evidence="2 3">BR165/97</strain>
    </source>
</reference>
<name>A0A0T9M8L2_YERIN</name>
<protein>
    <submittedName>
        <fullName evidence="2">Uncharacterized protein</fullName>
    </submittedName>
</protein>
<dbReference type="EMBL" id="CPZJ01000008">
    <property type="protein sequence ID" value="CNF78824.1"/>
    <property type="molecule type" value="Genomic_DNA"/>
</dbReference>
<gene>
    <name evidence="2" type="ORF">ERS008530_02107</name>
</gene>
<organism evidence="2 3">
    <name type="scientific">Yersinia intermedia</name>
    <dbReference type="NCBI Taxonomy" id="631"/>
    <lineage>
        <taxon>Bacteria</taxon>
        <taxon>Pseudomonadati</taxon>
        <taxon>Pseudomonadota</taxon>
        <taxon>Gammaproteobacteria</taxon>
        <taxon>Enterobacterales</taxon>
        <taxon>Yersiniaceae</taxon>
        <taxon>Yersinia</taxon>
    </lineage>
</organism>
<evidence type="ECO:0000256" key="1">
    <source>
        <dbReference type="SAM" id="SignalP"/>
    </source>
</evidence>
<dbReference type="RefSeq" id="WP_050073560.1">
    <property type="nucleotide sequence ID" value="NZ_CPZJ01000008.1"/>
</dbReference>
<proteinExistence type="predicted"/>